<dbReference type="PANTHER" id="PTHR43884">
    <property type="entry name" value="ACYL-COA DEHYDROGENASE"/>
    <property type="match status" value="1"/>
</dbReference>
<dbReference type="InterPro" id="IPR013786">
    <property type="entry name" value="AcylCoA_DH/ox_N"/>
</dbReference>
<feature type="domain" description="Acyl-CoA dehydrogenase/oxidase N-terminal" evidence="8">
    <location>
        <begin position="15"/>
        <end position="114"/>
    </location>
</feature>
<evidence type="ECO:0000256" key="4">
    <source>
        <dbReference type="ARBA" id="ARBA00022827"/>
    </source>
</evidence>
<dbReference type="Pfam" id="PF00441">
    <property type="entry name" value="Acyl-CoA_dh_1"/>
    <property type="match status" value="1"/>
</dbReference>
<dbReference type="InterPro" id="IPR006091">
    <property type="entry name" value="Acyl-CoA_Oxase/DH_mid-dom"/>
</dbReference>
<comment type="similarity">
    <text evidence="2 5">Belongs to the acyl-CoA dehydrogenase family.</text>
</comment>
<dbReference type="Gene3D" id="1.20.140.10">
    <property type="entry name" value="Butyryl-CoA Dehydrogenase, subunit A, domain 3"/>
    <property type="match status" value="1"/>
</dbReference>
<dbReference type="InterPro" id="IPR009100">
    <property type="entry name" value="AcylCoA_DH/oxidase_NM_dom_sf"/>
</dbReference>
<dbReference type="InterPro" id="IPR009075">
    <property type="entry name" value="AcylCo_DH/oxidase_C"/>
</dbReference>
<evidence type="ECO:0000313" key="10">
    <source>
        <dbReference type="Proteomes" id="UP001268819"/>
    </source>
</evidence>
<dbReference type="SUPFAM" id="SSF47203">
    <property type="entry name" value="Acyl-CoA dehydrogenase C-terminal domain-like"/>
    <property type="match status" value="1"/>
</dbReference>
<dbReference type="InterPro" id="IPR006089">
    <property type="entry name" value="Acyl-CoA_DH_CS"/>
</dbReference>
<dbReference type="Pfam" id="PF02771">
    <property type="entry name" value="Acyl-CoA_dh_N"/>
    <property type="match status" value="1"/>
</dbReference>
<reference evidence="9 10" key="1">
    <citation type="submission" date="2023-07" db="EMBL/GenBank/DDBJ databases">
        <title>Sequencing the genomes of 1000 actinobacteria strains.</title>
        <authorList>
            <person name="Klenk H.-P."/>
        </authorList>
    </citation>
    <scope>NUCLEOTIDE SEQUENCE [LARGE SCALE GENOMIC DNA]</scope>
    <source>
        <strain evidence="9 10">DSM 43749</strain>
    </source>
</reference>
<dbReference type="InterPro" id="IPR037069">
    <property type="entry name" value="AcylCoA_DH/ox_N_sf"/>
</dbReference>
<dbReference type="Gene3D" id="1.10.540.10">
    <property type="entry name" value="Acyl-CoA dehydrogenase/oxidase, N-terminal domain"/>
    <property type="match status" value="1"/>
</dbReference>
<evidence type="ECO:0000259" key="6">
    <source>
        <dbReference type="Pfam" id="PF00441"/>
    </source>
</evidence>
<evidence type="ECO:0000256" key="1">
    <source>
        <dbReference type="ARBA" id="ARBA00001974"/>
    </source>
</evidence>
<keyword evidence="4 5" id="KW-0274">FAD</keyword>
<dbReference type="PANTHER" id="PTHR43884:SF12">
    <property type="entry name" value="ISOVALERYL-COA DEHYDROGENASE, MITOCHONDRIAL-RELATED"/>
    <property type="match status" value="1"/>
</dbReference>
<evidence type="ECO:0000256" key="5">
    <source>
        <dbReference type="RuleBase" id="RU362125"/>
    </source>
</evidence>
<dbReference type="PROSITE" id="PS00072">
    <property type="entry name" value="ACYL_COA_DH_1"/>
    <property type="match status" value="1"/>
</dbReference>
<keyword evidence="5" id="KW-0560">Oxidoreductase</keyword>
<name>A0ABU1PUJ5_9PSEU</name>
<evidence type="ECO:0000313" key="9">
    <source>
        <dbReference type="EMBL" id="MDR6594325.1"/>
    </source>
</evidence>
<evidence type="ECO:0000256" key="2">
    <source>
        <dbReference type="ARBA" id="ARBA00009347"/>
    </source>
</evidence>
<evidence type="ECO:0000256" key="3">
    <source>
        <dbReference type="ARBA" id="ARBA00022630"/>
    </source>
</evidence>
<accession>A0ABU1PUJ5</accession>
<dbReference type="RefSeq" id="WP_310307333.1">
    <property type="nucleotide sequence ID" value="NZ_BAAAXB010000001.1"/>
</dbReference>
<comment type="caution">
    <text evidence="9">The sequence shown here is derived from an EMBL/GenBank/DDBJ whole genome shotgun (WGS) entry which is preliminary data.</text>
</comment>
<organism evidence="9 10">
    <name type="scientific">Saccharothrix longispora</name>
    <dbReference type="NCBI Taxonomy" id="33920"/>
    <lineage>
        <taxon>Bacteria</taxon>
        <taxon>Bacillati</taxon>
        <taxon>Actinomycetota</taxon>
        <taxon>Actinomycetes</taxon>
        <taxon>Pseudonocardiales</taxon>
        <taxon>Pseudonocardiaceae</taxon>
        <taxon>Saccharothrix</taxon>
    </lineage>
</organism>
<gene>
    <name evidence="9" type="ORF">J2S66_002709</name>
</gene>
<protein>
    <submittedName>
        <fullName evidence="9">Alkylation response protein AidB-like acyl-CoA dehydrogenase</fullName>
    </submittedName>
</protein>
<evidence type="ECO:0000259" key="7">
    <source>
        <dbReference type="Pfam" id="PF02770"/>
    </source>
</evidence>
<dbReference type="Proteomes" id="UP001268819">
    <property type="component" value="Unassembled WGS sequence"/>
</dbReference>
<dbReference type="Gene3D" id="2.40.110.10">
    <property type="entry name" value="Butyryl-CoA Dehydrogenase, subunit A, domain 2"/>
    <property type="match status" value="1"/>
</dbReference>
<dbReference type="SUPFAM" id="SSF56645">
    <property type="entry name" value="Acyl-CoA dehydrogenase NM domain-like"/>
    <property type="match status" value="1"/>
</dbReference>
<feature type="domain" description="Acyl-CoA oxidase/dehydrogenase middle" evidence="7">
    <location>
        <begin position="119"/>
        <end position="211"/>
    </location>
</feature>
<feature type="domain" description="Acyl-CoA dehydrogenase/oxidase C-terminal" evidence="6">
    <location>
        <begin position="224"/>
        <end position="372"/>
    </location>
</feature>
<dbReference type="InterPro" id="IPR046373">
    <property type="entry name" value="Acyl-CoA_Oxase/DH_mid-dom_sf"/>
</dbReference>
<evidence type="ECO:0000259" key="8">
    <source>
        <dbReference type="Pfam" id="PF02771"/>
    </source>
</evidence>
<keyword evidence="10" id="KW-1185">Reference proteome</keyword>
<dbReference type="EMBL" id="JAVDSG010000001">
    <property type="protein sequence ID" value="MDR6594325.1"/>
    <property type="molecule type" value="Genomic_DNA"/>
</dbReference>
<dbReference type="InterPro" id="IPR036250">
    <property type="entry name" value="AcylCo_DH-like_C"/>
</dbReference>
<dbReference type="Pfam" id="PF02770">
    <property type="entry name" value="Acyl-CoA_dh_M"/>
    <property type="match status" value="1"/>
</dbReference>
<comment type="cofactor">
    <cofactor evidence="1 5">
        <name>FAD</name>
        <dbReference type="ChEBI" id="CHEBI:57692"/>
    </cofactor>
</comment>
<proteinExistence type="inferred from homology"/>
<sequence>MDFGWHPAAQAEFDRVRAQAAAWPDERPTALTRERWRRCGDAGLLGYSVPADLGGSGRGFLDTARAVEAFGLGCPDMGLVFASLAHLFACAMPIAEHGGERVRERVLPLLASGEWVGANAITERDAGSDVTALRATARADGDHYVLDGVKTFVSNAPEADVFVVYASTAPEFGHLGVTGFVVERDTPGLVVEPFEKSVLATCPVGEVRLEGCRVPAHHVLGVPGQGAAIFQSSMRWERTCLFAAYLGQAGRLLERCVAHARERRQFGRAIGKNQAVSHAIARLHSRVEAARLLLWRACWLLDRGERAALEVAGAKLAVSEAAVDTAAFAMRVLGGSGTRLGSGVAHDLLDAMASTTFSGTSEMQLEQMAKELGL</sequence>
<keyword evidence="3 5" id="KW-0285">Flavoprotein</keyword>